<keyword evidence="2" id="KW-1185">Reference proteome</keyword>
<dbReference type="Proteomes" id="UP000294933">
    <property type="component" value="Unassembled WGS sequence"/>
</dbReference>
<organism evidence="1 2">
    <name type="scientific">Rickenella mellea</name>
    <dbReference type="NCBI Taxonomy" id="50990"/>
    <lineage>
        <taxon>Eukaryota</taxon>
        <taxon>Fungi</taxon>
        <taxon>Dikarya</taxon>
        <taxon>Basidiomycota</taxon>
        <taxon>Agaricomycotina</taxon>
        <taxon>Agaricomycetes</taxon>
        <taxon>Hymenochaetales</taxon>
        <taxon>Rickenellaceae</taxon>
        <taxon>Rickenella</taxon>
    </lineage>
</organism>
<accession>A0A4Y7PT93</accession>
<dbReference type="AlphaFoldDB" id="A0A4Y7PT93"/>
<dbReference type="VEuPathDB" id="FungiDB:BD410DRAFT_806550"/>
<evidence type="ECO:0000313" key="1">
    <source>
        <dbReference type="EMBL" id="TDL18385.1"/>
    </source>
</evidence>
<reference evidence="1 2" key="1">
    <citation type="submission" date="2018-06" db="EMBL/GenBank/DDBJ databases">
        <title>A transcriptomic atlas of mushroom development highlights an independent origin of complex multicellularity.</title>
        <authorList>
            <consortium name="DOE Joint Genome Institute"/>
            <person name="Krizsan K."/>
            <person name="Almasi E."/>
            <person name="Merenyi Z."/>
            <person name="Sahu N."/>
            <person name="Viragh M."/>
            <person name="Koszo T."/>
            <person name="Mondo S."/>
            <person name="Kiss B."/>
            <person name="Balint B."/>
            <person name="Kues U."/>
            <person name="Barry K."/>
            <person name="Hegedus J.C."/>
            <person name="Henrissat B."/>
            <person name="Johnson J."/>
            <person name="Lipzen A."/>
            <person name="Ohm R."/>
            <person name="Nagy I."/>
            <person name="Pangilinan J."/>
            <person name="Yan J."/>
            <person name="Xiong Y."/>
            <person name="Grigoriev I.V."/>
            <person name="Hibbett D.S."/>
            <person name="Nagy L.G."/>
        </authorList>
    </citation>
    <scope>NUCLEOTIDE SEQUENCE [LARGE SCALE GENOMIC DNA]</scope>
    <source>
        <strain evidence="1 2">SZMC22713</strain>
    </source>
</reference>
<evidence type="ECO:0000313" key="2">
    <source>
        <dbReference type="Proteomes" id="UP000294933"/>
    </source>
</evidence>
<name>A0A4Y7PT93_9AGAM</name>
<protein>
    <submittedName>
        <fullName evidence="1">Uncharacterized protein</fullName>
    </submittedName>
</protein>
<dbReference type="EMBL" id="ML170208">
    <property type="protein sequence ID" value="TDL18385.1"/>
    <property type="molecule type" value="Genomic_DNA"/>
</dbReference>
<gene>
    <name evidence="1" type="ORF">BD410DRAFT_806550</name>
</gene>
<proteinExistence type="predicted"/>
<sequence length="186" mass="21096">MQQHTSTCDDLIKEARDHLSEVKKACITPMKNGDFCSLKWDTFEYEKVLSGLLHRLREQENTAIGSRSEGKGNVVLEVIKGSEALKNELDDEINQRIAEEIRATGDGCVKRMGMSWLDGNTVKSHFHDEQISDFRKTIEKFERMYGNIEKPQNSRDEMVFVLGKLREMHGKLGPGPSSTTARHITG</sequence>